<name>A0A382UYR6_9ZZZZ</name>
<protein>
    <submittedName>
        <fullName evidence="1">Uncharacterized protein</fullName>
    </submittedName>
</protein>
<sequence length="26" mass="3046">MESTTTGKSLWDKIEQQSFEQIRTAM</sequence>
<feature type="non-terminal residue" evidence="1">
    <location>
        <position position="26"/>
    </location>
</feature>
<evidence type="ECO:0000313" key="1">
    <source>
        <dbReference type="EMBL" id="SVD39393.1"/>
    </source>
</evidence>
<gene>
    <name evidence="1" type="ORF">METZ01_LOCUS392247</name>
</gene>
<proteinExistence type="predicted"/>
<dbReference type="AlphaFoldDB" id="A0A382UYR6"/>
<accession>A0A382UYR6</accession>
<organism evidence="1">
    <name type="scientific">marine metagenome</name>
    <dbReference type="NCBI Taxonomy" id="408172"/>
    <lineage>
        <taxon>unclassified sequences</taxon>
        <taxon>metagenomes</taxon>
        <taxon>ecological metagenomes</taxon>
    </lineage>
</organism>
<dbReference type="EMBL" id="UINC01147838">
    <property type="protein sequence ID" value="SVD39393.1"/>
    <property type="molecule type" value="Genomic_DNA"/>
</dbReference>
<reference evidence="1" key="1">
    <citation type="submission" date="2018-05" db="EMBL/GenBank/DDBJ databases">
        <authorList>
            <person name="Lanie J.A."/>
            <person name="Ng W.-L."/>
            <person name="Kazmierczak K.M."/>
            <person name="Andrzejewski T.M."/>
            <person name="Davidsen T.M."/>
            <person name="Wayne K.J."/>
            <person name="Tettelin H."/>
            <person name="Glass J.I."/>
            <person name="Rusch D."/>
            <person name="Podicherti R."/>
            <person name="Tsui H.-C.T."/>
            <person name="Winkler M.E."/>
        </authorList>
    </citation>
    <scope>NUCLEOTIDE SEQUENCE</scope>
</reference>